<gene>
    <name evidence="3" type="ORF">CEY15_11545</name>
</gene>
<proteinExistence type="predicted"/>
<evidence type="ECO:0000259" key="2">
    <source>
        <dbReference type="PROSITE" id="PS51168"/>
    </source>
</evidence>
<evidence type="ECO:0000256" key="1">
    <source>
        <dbReference type="SAM" id="MobiDB-lite"/>
    </source>
</evidence>
<sequence>MSTDPAGQESAGTDPTGTDPAGTDDPLSEAEIRELRLEIDRLDATILDAIVRRSEISRRIGRTRMKSGGTKLVHTRELKVYERFSSLGEEGQTLAGMLLRLGRGRLGH</sequence>
<dbReference type="SUPFAM" id="SSF48600">
    <property type="entry name" value="Chorismate mutase II"/>
    <property type="match status" value="1"/>
</dbReference>
<dbReference type="Proteomes" id="UP000218810">
    <property type="component" value="Unassembled WGS sequence"/>
</dbReference>
<dbReference type="InterPro" id="IPR010958">
    <property type="entry name" value="Chorismate_mutase_highGC-bac"/>
</dbReference>
<dbReference type="SMART" id="SM00830">
    <property type="entry name" value="CM_2"/>
    <property type="match status" value="1"/>
</dbReference>
<feature type="domain" description="Chorismate mutase" evidence="2">
    <location>
        <begin position="26"/>
        <end position="108"/>
    </location>
</feature>
<name>A0A2A2WNV9_9ACTN</name>
<dbReference type="InterPro" id="IPR036263">
    <property type="entry name" value="Chorismate_II_sf"/>
</dbReference>
<dbReference type="InterPro" id="IPR002701">
    <property type="entry name" value="CM_II_prokaryot"/>
</dbReference>
<dbReference type="RefSeq" id="WP_007626029.1">
    <property type="nucleotide sequence ID" value="NZ_NTGA01000020.1"/>
</dbReference>
<dbReference type="OrthoDB" id="4424544at2"/>
<evidence type="ECO:0000313" key="4">
    <source>
        <dbReference type="Proteomes" id="UP000218810"/>
    </source>
</evidence>
<dbReference type="NCBIfam" id="NF005894">
    <property type="entry name" value="PRK07857.1"/>
    <property type="match status" value="1"/>
</dbReference>
<organism evidence="3 4">
    <name type="scientific">Dietzia natronolimnaea</name>
    <dbReference type="NCBI Taxonomy" id="161920"/>
    <lineage>
        <taxon>Bacteria</taxon>
        <taxon>Bacillati</taxon>
        <taxon>Actinomycetota</taxon>
        <taxon>Actinomycetes</taxon>
        <taxon>Mycobacteriales</taxon>
        <taxon>Dietziaceae</taxon>
        <taxon>Dietzia</taxon>
    </lineage>
</organism>
<protein>
    <submittedName>
        <fullName evidence="3">Chorismate mutase</fullName>
    </submittedName>
</protein>
<dbReference type="Gene3D" id="1.20.59.10">
    <property type="entry name" value="Chorismate mutase"/>
    <property type="match status" value="1"/>
</dbReference>
<dbReference type="NCBIfam" id="TIGR01808">
    <property type="entry name" value="CM_M_hiGC-arch"/>
    <property type="match status" value="1"/>
</dbReference>
<comment type="caution">
    <text evidence="3">The sequence shown here is derived from an EMBL/GenBank/DDBJ whole genome shotgun (WGS) entry which is preliminary data.</text>
</comment>
<dbReference type="AlphaFoldDB" id="A0A2A2WNV9"/>
<evidence type="ECO:0000313" key="3">
    <source>
        <dbReference type="EMBL" id="PAY22723.1"/>
    </source>
</evidence>
<feature type="region of interest" description="Disordered" evidence="1">
    <location>
        <begin position="1"/>
        <end position="29"/>
    </location>
</feature>
<dbReference type="EMBL" id="NTGA01000020">
    <property type="protein sequence ID" value="PAY22723.1"/>
    <property type="molecule type" value="Genomic_DNA"/>
</dbReference>
<accession>A0A2A2WNV9</accession>
<dbReference type="GO" id="GO:0046417">
    <property type="term" value="P:chorismate metabolic process"/>
    <property type="evidence" value="ECO:0007669"/>
    <property type="project" value="InterPro"/>
</dbReference>
<dbReference type="GO" id="GO:0004106">
    <property type="term" value="F:chorismate mutase activity"/>
    <property type="evidence" value="ECO:0007669"/>
    <property type="project" value="InterPro"/>
</dbReference>
<dbReference type="InterPro" id="IPR036979">
    <property type="entry name" value="CM_dom_sf"/>
</dbReference>
<dbReference type="Pfam" id="PF01817">
    <property type="entry name" value="CM_2"/>
    <property type="match status" value="1"/>
</dbReference>
<keyword evidence="4" id="KW-1185">Reference proteome</keyword>
<reference evidence="4" key="1">
    <citation type="submission" date="2017-09" db="EMBL/GenBank/DDBJ databases">
        <authorList>
            <person name="Zhang Y."/>
            <person name="Huang X."/>
            <person name="Liu J."/>
            <person name="Lu L."/>
            <person name="Peng K."/>
        </authorList>
    </citation>
    <scope>NUCLEOTIDE SEQUENCE [LARGE SCALE GENOMIC DNA]</scope>
    <source>
        <strain evidence="4">S-XJ-1</strain>
    </source>
</reference>
<feature type="compositionally biased region" description="Low complexity" evidence="1">
    <location>
        <begin position="11"/>
        <end position="25"/>
    </location>
</feature>
<dbReference type="PROSITE" id="PS51168">
    <property type="entry name" value="CHORISMATE_MUT_2"/>
    <property type="match status" value="1"/>
</dbReference>